<keyword evidence="2 5" id="KW-0378">Hydrolase</keyword>
<evidence type="ECO:0000256" key="2">
    <source>
        <dbReference type="ARBA" id="ARBA00022801"/>
    </source>
</evidence>
<organism evidence="5 6">
    <name type="scientific">Saccharothrix longispora</name>
    <dbReference type="NCBI Taxonomy" id="33920"/>
    <lineage>
        <taxon>Bacteria</taxon>
        <taxon>Bacillati</taxon>
        <taxon>Actinomycetota</taxon>
        <taxon>Actinomycetes</taxon>
        <taxon>Pseudonocardiales</taxon>
        <taxon>Pseudonocardiaceae</taxon>
        <taxon>Saccharothrix</taxon>
    </lineage>
</organism>
<dbReference type="CDD" id="cd08964">
    <property type="entry name" value="L-asparaginase_II"/>
    <property type="match status" value="1"/>
</dbReference>
<dbReference type="PANTHER" id="PTHR11707">
    <property type="entry name" value="L-ASPARAGINASE"/>
    <property type="match status" value="1"/>
</dbReference>
<name>A0ABU1PQ20_9PSEU</name>
<dbReference type="PROSITE" id="PS51732">
    <property type="entry name" value="ASN_GLN_ASE_3"/>
    <property type="match status" value="1"/>
</dbReference>
<keyword evidence="6" id="KW-1185">Reference proteome</keyword>
<evidence type="ECO:0000256" key="1">
    <source>
        <dbReference type="ARBA" id="ARBA00010518"/>
    </source>
</evidence>
<comment type="caution">
    <text evidence="5">The sequence shown here is derived from an EMBL/GenBank/DDBJ whole genome shotgun (WGS) entry which is preliminary data.</text>
</comment>
<dbReference type="PANTHER" id="PTHR11707:SF28">
    <property type="entry name" value="60 KDA LYSOPHOSPHOLIPASE"/>
    <property type="match status" value="1"/>
</dbReference>
<dbReference type="InterPro" id="IPR036152">
    <property type="entry name" value="Asp/glu_Ase-like_sf"/>
</dbReference>
<dbReference type="PIRSF" id="PIRSF001220">
    <property type="entry name" value="L-ASNase_gatD"/>
    <property type="match status" value="1"/>
</dbReference>
<feature type="domain" description="L-asparaginase N-terminal" evidence="3">
    <location>
        <begin position="10"/>
        <end position="202"/>
    </location>
</feature>
<dbReference type="Gene3D" id="3.40.50.1170">
    <property type="entry name" value="L-asparaginase, N-terminal domain"/>
    <property type="match status" value="1"/>
</dbReference>
<evidence type="ECO:0000313" key="6">
    <source>
        <dbReference type="Proteomes" id="UP001268819"/>
    </source>
</evidence>
<dbReference type="InterPro" id="IPR027474">
    <property type="entry name" value="L-asparaginase_N"/>
</dbReference>
<dbReference type="PRINTS" id="PR00139">
    <property type="entry name" value="ASNGLNASE"/>
</dbReference>
<dbReference type="SMART" id="SM00870">
    <property type="entry name" value="Asparaginase"/>
    <property type="match status" value="1"/>
</dbReference>
<feature type="domain" description="Asparaginase/glutaminase C-terminal" evidence="4">
    <location>
        <begin position="231"/>
        <end position="330"/>
    </location>
</feature>
<accession>A0ABU1PQ20</accession>
<evidence type="ECO:0000313" key="5">
    <source>
        <dbReference type="EMBL" id="MDR6592729.1"/>
    </source>
</evidence>
<dbReference type="Pfam" id="PF17763">
    <property type="entry name" value="Asparaginase_C"/>
    <property type="match status" value="1"/>
</dbReference>
<dbReference type="EC" id="3.5.1.1" evidence="5"/>
<proteinExistence type="inferred from homology"/>
<dbReference type="RefSeq" id="WP_310304557.1">
    <property type="nucleotide sequence ID" value="NZ_BAAAXB010000001.1"/>
</dbReference>
<dbReference type="Pfam" id="PF00710">
    <property type="entry name" value="Asparaginase"/>
    <property type="match status" value="1"/>
</dbReference>
<dbReference type="SUPFAM" id="SSF53774">
    <property type="entry name" value="Glutaminase/Asparaginase"/>
    <property type="match status" value="1"/>
</dbReference>
<dbReference type="Proteomes" id="UP001268819">
    <property type="component" value="Unassembled WGS sequence"/>
</dbReference>
<dbReference type="InterPro" id="IPR004550">
    <property type="entry name" value="AsnASE_II"/>
</dbReference>
<sequence length="339" mass="35540">MNEKTNRTSVAVIGSGGTIAGLAASRSDFQSYRGGALKTAELLDALAAELDGVARTEPIDFEGEGGGCRTLRDFHALSTLVDTHLAAGADAAVVLCGTRQLEEVAYWLDLTVRSPKPVVVTGAFRPWNALGSDGQANLHNAVALAASGRTTGFGTVVALNDRVLSARDAAKSDTLRLDAFRGREWGALGVVDERNIRLLRAPARVLLHGRPEWGTPFDLTRIDPDRLPRTEIAYSYTDAGGEAVAAFARSGVAGVVMAGDPSDRQAGALREAVGAGLVVVAAGRNTTGAVYDPGVPGIIAAEDLTPQKARLLLTLGLAVTDDVHRLRALFREHGVPEFG</sequence>
<dbReference type="InterPro" id="IPR027473">
    <property type="entry name" value="L-asparaginase_C"/>
</dbReference>
<dbReference type="PIRSF" id="PIRSF500176">
    <property type="entry name" value="L_ASNase"/>
    <property type="match status" value="1"/>
</dbReference>
<dbReference type="InterPro" id="IPR006034">
    <property type="entry name" value="Asparaginase/glutaminase-like"/>
</dbReference>
<evidence type="ECO:0000259" key="3">
    <source>
        <dbReference type="Pfam" id="PF00710"/>
    </source>
</evidence>
<dbReference type="Gene3D" id="3.40.50.40">
    <property type="match status" value="1"/>
</dbReference>
<dbReference type="EMBL" id="JAVDSG010000001">
    <property type="protein sequence ID" value="MDR6592729.1"/>
    <property type="molecule type" value="Genomic_DNA"/>
</dbReference>
<evidence type="ECO:0000259" key="4">
    <source>
        <dbReference type="Pfam" id="PF17763"/>
    </source>
</evidence>
<comment type="similarity">
    <text evidence="1">Belongs to the asparaginase 1 family.</text>
</comment>
<dbReference type="InterPro" id="IPR040919">
    <property type="entry name" value="Asparaginase_C"/>
</dbReference>
<gene>
    <name evidence="5" type="ORF">J2S66_001113</name>
</gene>
<dbReference type="InterPro" id="IPR037152">
    <property type="entry name" value="L-asparaginase_N_sf"/>
</dbReference>
<dbReference type="GO" id="GO:0004067">
    <property type="term" value="F:asparaginase activity"/>
    <property type="evidence" value="ECO:0007669"/>
    <property type="project" value="UniProtKB-EC"/>
</dbReference>
<reference evidence="5 6" key="1">
    <citation type="submission" date="2023-07" db="EMBL/GenBank/DDBJ databases">
        <title>Sequencing the genomes of 1000 actinobacteria strains.</title>
        <authorList>
            <person name="Klenk H.-P."/>
        </authorList>
    </citation>
    <scope>NUCLEOTIDE SEQUENCE [LARGE SCALE GENOMIC DNA]</scope>
    <source>
        <strain evidence="5 6">DSM 43749</strain>
    </source>
</reference>
<protein>
    <submittedName>
        <fullName evidence="5">L-asparaginase</fullName>
        <ecNumber evidence="5">3.5.1.1</ecNumber>
    </submittedName>
</protein>